<evidence type="ECO:0000256" key="1">
    <source>
        <dbReference type="SAM" id="MobiDB-lite"/>
    </source>
</evidence>
<sequence>MKPFVDLVLLMEQSGQCIPTTQPLNTEPTATKATGAIGSSHSQPANFDTFLLFWKCIL</sequence>
<evidence type="ECO:0000313" key="3">
    <source>
        <dbReference type="Proteomes" id="UP000289340"/>
    </source>
</evidence>
<keyword evidence="3" id="KW-1185">Reference proteome</keyword>
<name>A0A445M428_GLYSO</name>
<gene>
    <name evidence="2" type="ORF">D0Y65_001778</name>
</gene>
<proteinExistence type="predicted"/>
<dbReference type="AlphaFoldDB" id="A0A445M428"/>
<accession>A0A445M428</accession>
<dbReference type="Proteomes" id="UP000289340">
    <property type="component" value="Chromosome 1"/>
</dbReference>
<protein>
    <submittedName>
        <fullName evidence="2">Uncharacterized protein</fullName>
    </submittedName>
</protein>
<evidence type="ECO:0000313" key="2">
    <source>
        <dbReference type="EMBL" id="RZC30362.1"/>
    </source>
</evidence>
<organism evidence="2 3">
    <name type="scientific">Glycine soja</name>
    <name type="common">Wild soybean</name>
    <dbReference type="NCBI Taxonomy" id="3848"/>
    <lineage>
        <taxon>Eukaryota</taxon>
        <taxon>Viridiplantae</taxon>
        <taxon>Streptophyta</taxon>
        <taxon>Embryophyta</taxon>
        <taxon>Tracheophyta</taxon>
        <taxon>Spermatophyta</taxon>
        <taxon>Magnoliopsida</taxon>
        <taxon>eudicotyledons</taxon>
        <taxon>Gunneridae</taxon>
        <taxon>Pentapetalae</taxon>
        <taxon>rosids</taxon>
        <taxon>fabids</taxon>
        <taxon>Fabales</taxon>
        <taxon>Fabaceae</taxon>
        <taxon>Papilionoideae</taxon>
        <taxon>50 kb inversion clade</taxon>
        <taxon>NPAAA clade</taxon>
        <taxon>indigoferoid/millettioid clade</taxon>
        <taxon>Phaseoleae</taxon>
        <taxon>Glycine</taxon>
        <taxon>Glycine subgen. Soja</taxon>
    </lineage>
</organism>
<feature type="region of interest" description="Disordered" evidence="1">
    <location>
        <begin position="19"/>
        <end position="41"/>
    </location>
</feature>
<reference evidence="2 3" key="1">
    <citation type="submission" date="2018-09" db="EMBL/GenBank/DDBJ databases">
        <title>A high-quality reference genome of wild soybean provides a powerful tool to mine soybean genomes.</title>
        <authorList>
            <person name="Xie M."/>
            <person name="Chung C.Y.L."/>
            <person name="Li M.-W."/>
            <person name="Wong F.-L."/>
            <person name="Chan T.-F."/>
            <person name="Lam H.-M."/>
        </authorList>
    </citation>
    <scope>NUCLEOTIDE SEQUENCE [LARGE SCALE GENOMIC DNA]</scope>
    <source>
        <strain evidence="3">cv. W05</strain>
        <tissue evidence="2">Hypocotyl of etiolated seedlings</tissue>
    </source>
</reference>
<comment type="caution">
    <text evidence="2">The sequence shown here is derived from an EMBL/GenBank/DDBJ whole genome shotgun (WGS) entry which is preliminary data.</text>
</comment>
<dbReference type="EMBL" id="QZWG01000001">
    <property type="protein sequence ID" value="RZC30362.1"/>
    <property type="molecule type" value="Genomic_DNA"/>
</dbReference>